<dbReference type="AlphaFoldDB" id="A0A7W8M575"/>
<dbReference type="EMBL" id="JACHFW010000006">
    <property type="protein sequence ID" value="MBB5264775.1"/>
    <property type="molecule type" value="Genomic_DNA"/>
</dbReference>
<evidence type="ECO:0000256" key="8">
    <source>
        <dbReference type="ARBA" id="ARBA00022989"/>
    </source>
</evidence>
<dbReference type="InterPro" id="IPR003594">
    <property type="entry name" value="HATPase_dom"/>
</dbReference>
<name>A0A7W8M575_9FIRM</name>
<gene>
    <name evidence="13" type="ORF">HNP82_001903</name>
</gene>
<keyword evidence="5" id="KW-0808">Transferase</keyword>
<dbReference type="PROSITE" id="PS50109">
    <property type="entry name" value="HIS_KIN"/>
    <property type="match status" value="1"/>
</dbReference>
<evidence type="ECO:0000256" key="6">
    <source>
        <dbReference type="ARBA" id="ARBA00022692"/>
    </source>
</evidence>
<dbReference type="GO" id="GO:0000155">
    <property type="term" value="F:phosphorelay sensor kinase activity"/>
    <property type="evidence" value="ECO:0007669"/>
    <property type="project" value="TreeGrafter"/>
</dbReference>
<keyword evidence="7 13" id="KW-0418">Kinase</keyword>
<dbReference type="Gene3D" id="3.30.565.10">
    <property type="entry name" value="Histidine kinase-like ATPase, C-terminal domain"/>
    <property type="match status" value="1"/>
</dbReference>
<keyword evidence="6 11" id="KW-0812">Transmembrane</keyword>
<evidence type="ECO:0000313" key="14">
    <source>
        <dbReference type="Proteomes" id="UP000543642"/>
    </source>
</evidence>
<dbReference type="GO" id="GO:0004721">
    <property type="term" value="F:phosphoprotein phosphatase activity"/>
    <property type="evidence" value="ECO:0007669"/>
    <property type="project" value="TreeGrafter"/>
</dbReference>
<evidence type="ECO:0000256" key="3">
    <source>
        <dbReference type="ARBA" id="ARBA00012438"/>
    </source>
</evidence>
<comment type="subcellular location">
    <subcellularLocation>
        <location evidence="2">Cell membrane</location>
        <topology evidence="2">Multi-pass membrane protein</topology>
    </subcellularLocation>
</comment>
<dbReference type="Pfam" id="PF02518">
    <property type="entry name" value="HATPase_c"/>
    <property type="match status" value="1"/>
</dbReference>
<dbReference type="InterPro" id="IPR005467">
    <property type="entry name" value="His_kinase_dom"/>
</dbReference>
<keyword evidence="9" id="KW-0902">Two-component regulatory system</keyword>
<evidence type="ECO:0000256" key="1">
    <source>
        <dbReference type="ARBA" id="ARBA00000085"/>
    </source>
</evidence>
<organism evidence="13 14">
    <name type="scientific">Catenibacillus scindens</name>
    <dbReference type="NCBI Taxonomy" id="673271"/>
    <lineage>
        <taxon>Bacteria</taxon>
        <taxon>Bacillati</taxon>
        <taxon>Bacillota</taxon>
        <taxon>Clostridia</taxon>
        <taxon>Lachnospirales</taxon>
        <taxon>Lachnospiraceae</taxon>
        <taxon>Catenibacillus</taxon>
    </lineage>
</organism>
<dbReference type="InterPro" id="IPR036890">
    <property type="entry name" value="HATPase_C_sf"/>
</dbReference>
<comment type="catalytic activity">
    <reaction evidence="1">
        <text>ATP + protein L-histidine = ADP + protein N-phospho-L-histidine.</text>
        <dbReference type="EC" id="2.7.13.3"/>
    </reaction>
</comment>
<proteinExistence type="predicted"/>
<keyword evidence="10 11" id="KW-0472">Membrane</keyword>
<dbReference type="GO" id="GO:0005886">
    <property type="term" value="C:plasma membrane"/>
    <property type="evidence" value="ECO:0007669"/>
    <property type="project" value="UniProtKB-SubCell"/>
</dbReference>
<evidence type="ECO:0000256" key="7">
    <source>
        <dbReference type="ARBA" id="ARBA00022777"/>
    </source>
</evidence>
<evidence type="ECO:0000256" key="10">
    <source>
        <dbReference type="ARBA" id="ARBA00023136"/>
    </source>
</evidence>
<evidence type="ECO:0000313" key="13">
    <source>
        <dbReference type="EMBL" id="MBB5264775.1"/>
    </source>
</evidence>
<dbReference type="Proteomes" id="UP000543642">
    <property type="component" value="Unassembled WGS sequence"/>
</dbReference>
<evidence type="ECO:0000256" key="11">
    <source>
        <dbReference type="SAM" id="Phobius"/>
    </source>
</evidence>
<dbReference type="SMART" id="SM00387">
    <property type="entry name" value="HATPase_c"/>
    <property type="match status" value="1"/>
</dbReference>
<dbReference type="PANTHER" id="PTHR45453:SF2">
    <property type="entry name" value="HISTIDINE KINASE"/>
    <property type="match status" value="1"/>
</dbReference>
<dbReference type="PANTHER" id="PTHR45453">
    <property type="entry name" value="PHOSPHATE REGULON SENSOR PROTEIN PHOR"/>
    <property type="match status" value="1"/>
</dbReference>
<dbReference type="InterPro" id="IPR004358">
    <property type="entry name" value="Sig_transdc_His_kin-like_C"/>
</dbReference>
<dbReference type="RefSeq" id="WP_183773699.1">
    <property type="nucleotide sequence ID" value="NZ_JACHFW010000006.1"/>
</dbReference>
<dbReference type="PRINTS" id="PR00344">
    <property type="entry name" value="BCTRLSENSOR"/>
</dbReference>
<feature type="transmembrane region" description="Helical" evidence="11">
    <location>
        <begin position="36"/>
        <end position="55"/>
    </location>
</feature>
<comment type="caution">
    <text evidence="13">The sequence shown here is derived from an EMBL/GenBank/DDBJ whole genome shotgun (WGS) entry which is preliminary data.</text>
</comment>
<feature type="domain" description="Histidine kinase" evidence="12">
    <location>
        <begin position="126"/>
        <end position="333"/>
    </location>
</feature>
<feature type="transmembrane region" description="Helical" evidence="11">
    <location>
        <begin position="12"/>
        <end position="30"/>
    </location>
</feature>
<evidence type="ECO:0000256" key="5">
    <source>
        <dbReference type="ARBA" id="ARBA00022679"/>
    </source>
</evidence>
<evidence type="ECO:0000259" key="12">
    <source>
        <dbReference type="PROSITE" id="PS50109"/>
    </source>
</evidence>
<keyword evidence="14" id="KW-1185">Reference proteome</keyword>
<evidence type="ECO:0000256" key="4">
    <source>
        <dbReference type="ARBA" id="ARBA00022475"/>
    </source>
</evidence>
<sequence length="337" mass="39257">MSFKDYLKSRASVLLINGAALLVLSVYLLLLKNPGAAVVVIVAGWFLVLAIYFFVRFYSMKKYFEELLDVLDGLDQRYLIAEVMKPGKRLEDRLYWEILRKSNKSVIEKIHSLEEEQKNYKEYIESWIHEVKTPITAAKLICENHKSPQTKQILTELDVIENEVEKVLYYARMEQVHKDYHIHRVNLKDVVLAAIRDEKRHFIQCGMVIDLDMEDTFVSADEKWVEFMLRQIFSNSIKYRRESEGKIKIYVERGANKIFLIVEDNGLGIVPEDLGRIFEKGFTGKNGRRDKSRATGIGLYLCRRLCQKLGMGISCDSWPGSYTKMILTFPDSDFNRI</sequence>
<dbReference type="GO" id="GO:0016036">
    <property type="term" value="P:cellular response to phosphate starvation"/>
    <property type="evidence" value="ECO:0007669"/>
    <property type="project" value="TreeGrafter"/>
</dbReference>
<evidence type="ECO:0000256" key="9">
    <source>
        <dbReference type="ARBA" id="ARBA00023012"/>
    </source>
</evidence>
<accession>A0A7W8M575</accession>
<protein>
    <recommendedName>
        <fullName evidence="3">histidine kinase</fullName>
        <ecNumber evidence="3">2.7.13.3</ecNumber>
    </recommendedName>
</protein>
<evidence type="ECO:0000256" key="2">
    <source>
        <dbReference type="ARBA" id="ARBA00004651"/>
    </source>
</evidence>
<keyword evidence="8 11" id="KW-1133">Transmembrane helix</keyword>
<dbReference type="SUPFAM" id="SSF55874">
    <property type="entry name" value="ATPase domain of HSP90 chaperone/DNA topoisomerase II/histidine kinase"/>
    <property type="match status" value="1"/>
</dbReference>
<dbReference type="EC" id="2.7.13.3" evidence="3"/>
<keyword evidence="4" id="KW-1003">Cell membrane</keyword>
<dbReference type="InterPro" id="IPR050351">
    <property type="entry name" value="BphY/WalK/GraS-like"/>
</dbReference>
<reference evidence="13 14" key="1">
    <citation type="submission" date="2020-08" db="EMBL/GenBank/DDBJ databases">
        <title>Genomic Encyclopedia of Type Strains, Phase IV (KMG-IV): sequencing the most valuable type-strain genomes for metagenomic binning, comparative biology and taxonomic classification.</title>
        <authorList>
            <person name="Goeker M."/>
        </authorList>
    </citation>
    <scope>NUCLEOTIDE SEQUENCE [LARGE SCALE GENOMIC DNA]</scope>
    <source>
        <strain evidence="13 14">DSM 106146</strain>
    </source>
</reference>